<dbReference type="GO" id="GO:0015630">
    <property type="term" value="C:microtubule cytoskeleton"/>
    <property type="evidence" value="ECO:0007669"/>
    <property type="project" value="TreeGrafter"/>
</dbReference>
<dbReference type="PANTHER" id="PTHR45870">
    <property type="entry name" value="TUBULIN MONOGLYCYLASE TTLL3"/>
    <property type="match status" value="1"/>
</dbReference>
<evidence type="ECO:0000256" key="7">
    <source>
        <dbReference type="SAM" id="MobiDB-lite"/>
    </source>
</evidence>
<evidence type="ECO:0000256" key="1">
    <source>
        <dbReference type="ARBA" id="ARBA00004496"/>
    </source>
</evidence>
<dbReference type="GO" id="GO:0046872">
    <property type="term" value="F:metal ion binding"/>
    <property type="evidence" value="ECO:0007669"/>
    <property type="project" value="InterPro"/>
</dbReference>
<keyword evidence="10" id="KW-1185">Reference proteome</keyword>
<dbReference type="InterPro" id="IPR051437">
    <property type="entry name" value="TTLL_monoglycylase"/>
</dbReference>
<dbReference type="InterPro" id="IPR011761">
    <property type="entry name" value="ATP-grasp"/>
</dbReference>
<dbReference type="GO" id="GO:0070736">
    <property type="term" value="F:protein-glycine ligase activity, initiating"/>
    <property type="evidence" value="ECO:0007669"/>
    <property type="project" value="TreeGrafter"/>
</dbReference>
<dbReference type="OrthoDB" id="448221at2759"/>
<dbReference type="GO" id="GO:0005737">
    <property type="term" value="C:cytoplasm"/>
    <property type="evidence" value="ECO:0007669"/>
    <property type="project" value="UniProtKB-SubCell"/>
</dbReference>
<evidence type="ECO:0000313" key="9">
    <source>
        <dbReference type="EMBL" id="KAF4677864.1"/>
    </source>
</evidence>
<dbReference type="AlphaFoldDB" id="A0A7J6N2I3"/>
<protein>
    <submittedName>
        <fullName evidence="9">Tubulin tyrosine ligase-like, member</fullName>
    </submittedName>
</protein>
<evidence type="ECO:0000313" key="10">
    <source>
        <dbReference type="Proteomes" id="UP000591131"/>
    </source>
</evidence>
<feature type="domain" description="ATP-grasp" evidence="8">
    <location>
        <begin position="519"/>
        <end position="573"/>
    </location>
</feature>
<comment type="caution">
    <text evidence="9">The sequence shown here is derived from an EMBL/GenBank/DDBJ whole genome shotgun (WGS) entry which is preliminary data.</text>
</comment>
<dbReference type="GO" id="GO:0005524">
    <property type="term" value="F:ATP binding"/>
    <property type="evidence" value="ECO:0007669"/>
    <property type="project" value="UniProtKB-UniRule"/>
</dbReference>
<dbReference type="Pfam" id="PF03133">
    <property type="entry name" value="TTL"/>
    <property type="match status" value="2"/>
</dbReference>
<name>A0A7J6N2I3_PERCH</name>
<dbReference type="PROSITE" id="PS50975">
    <property type="entry name" value="ATP_GRASP"/>
    <property type="match status" value="1"/>
</dbReference>
<sequence length="653" mass="75281">MEKERAKEEQYRLLAERSRREVLKMRSSIQEGIDGGYKDLKESLLRRGWVENVNWESTKFDIKWTLNAKDIDYIALKEGQVVNHFGRNREITTKKGLTNNLRHSYSVHNLVDMEHYYPRAYDLSDPQDVGDFILEYKLTKCVSILRGFLEHVNSSEESTLTYGPRIVDAALRVCERQQRDINDVIDSELVSFGHGNISSFEWELLRYVSLDNPMECVDDGSLPKSVLDADIGPPDSDSDDDEDATNGSSSCIRGSAADVTSCARYVVASHYTSKPIGRWTIAEVKRVLTHLYSTTPQCAHIDGLHNAWIEILSKCRCSDETDDSDNISEQWVVQKYIERPLLIKGYKFDIRVWVLVTDWNPLSVWIWQRPYIRFASEKYDPTLQCEDKYIHMVNNSIVKDHPEFHRSKEEIEDSDGFMWFLNDFQRYLHNTYCKNEAHIKPGVECSPRICRDGFDIGSPLDRKPCHVPSVIDEPASTHCEDIWSESLQPQIEEIVVSSLWCVFDNIDHRKGSCELFGYDFMISDTSQGSTDYRSGQFRVWLIEVNSSPAMEYSTKVTEALTKDVMEDTVKVLVDYKDNVSADTGSWKLCYRSTFSIPRPLIQYSKLEIIGTSLRPPKRKVFNLNDIPADSGIRNVRFVDEGRYQHDIHVALSN</sequence>
<evidence type="ECO:0000256" key="5">
    <source>
        <dbReference type="ARBA" id="ARBA00022840"/>
    </source>
</evidence>
<keyword evidence="3 9" id="KW-0436">Ligase</keyword>
<gene>
    <name evidence="9" type="primary">TTLL8</name>
    <name evidence="9" type="ORF">FOL47_008929</name>
</gene>
<dbReference type="EMBL" id="JAAPAO010000006">
    <property type="protein sequence ID" value="KAF4677864.1"/>
    <property type="molecule type" value="Genomic_DNA"/>
</dbReference>
<evidence type="ECO:0000259" key="8">
    <source>
        <dbReference type="PROSITE" id="PS50975"/>
    </source>
</evidence>
<dbReference type="InterPro" id="IPR004344">
    <property type="entry name" value="TTL/TTLL_fam"/>
</dbReference>
<organism evidence="9 10">
    <name type="scientific">Perkinsus chesapeaki</name>
    <name type="common">Clam parasite</name>
    <name type="synonym">Perkinsus andrewsi</name>
    <dbReference type="NCBI Taxonomy" id="330153"/>
    <lineage>
        <taxon>Eukaryota</taxon>
        <taxon>Sar</taxon>
        <taxon>Alveolata</taxon>
        <taxon>Perkinsozoa</taxon>
        <taxon>Perkinsea</taxon>
        <taxon>Perkinsida</taxon>
        <taxon>Perkinsidae</taxon>
        <taxon>Perkinsus</taxon>
    </lineage>
</organism>
<dbReference type="Proteomes" id="UP000591131">
    <property type="component" value="Unassembled WGS sequence"/>
</dbReference>
<dbReference type="SUPFAM" id="SSF56059">
    <property type="entry name" value="Glutathione synthetase ATP-binding domain-like"/>
    <property type="match status" value="1"/>
</dbReference>
<keyword evidence="5 6" id="KW-0067">ATP-binding</keyword>
<keyword evidence="4 6" id="KW-0547">Nucleotide-binding</keyword>
<evidence type="ECO:0000256" key="2">
    <source>
        <dbReference type="ARBA" id="ARBA00022490"/>
    </source>
</evidence>
<dbReference type="PROSITE" id="PS51221">
    <property type="entry name" value="TTL"/>
    <property type="match status" value="1"/>
</dbReference>
<keyword evidence="2" id="KW-0963">Cytoplasm</keyword>
<reference evidence="9 10" key="1">
    <citation type="submission" date="2020-04" db="EMBL/GenBank/DDBJ databases">
        <title>Perkinsus chesapeaki whole genome sequence.</title>
        <authorList>
            <person name="Bogema D.R."/>
        </authorList>
    </citation>
    <scope>NUCLEOTIDE SEQUENCE [LARGE SCALE GENOMIC DNA]</scope>
    <source>
        <strain evidence="9">ATCC PRA-425</strain>
    </source>
</reference>
<comment type="subcellular location">
    <subcellularLocation>
        <location evidence="1">Cytoplasm</location>
    </subcellularLocation>
</comment>
<dbReference type="PANTHER" id="PTHR45870:SF2">
    <property type="entry name" value="TUBULIN MONOGLYCYLASE TTLL3"/>
    <property type="match status" value="1"/>
</dbReference>
<evidence type="ECO:0000256" key="3">
    <source>
        <dbReference type="ARBA" id="ARBA00022598"/>
    </source>
</evidence>
<feature type="region of interest" description="Disordered" evidence="7">
    <location>
        <begin position="227"/>
        <end position="252"/>
    </location>
</feature>
<evidence type="ECO:0000256" key="6">
    <source>
        <dbReference type="PROSITE-ProRule" id="PRU00409"/>
    </source>
</evidence>
<dbReference type="Gene3D" id="3.30.470.20">
    <property type="entry name" value="ATP-grasp fold, B domain"/>
    <property type="match status" value="1"/>
</dbReference>
<accession>A0A7J6N2I3</accession>
<evidence type="ECO:0000256" key="4">
    <source>
        <dbReference type="ARBA" id="ARBA00022741"/>
    </source>
</evidence>
<proteinExistence type="predicted"/>